<dbReference type="AlphaFoldDB" id="A0A8X6JZX0"/>
<feature type="region of interest" description="Disordered" evidence="1">
    <location>
        <begin position="65"/>
        <end position="106"/>
    </location>
</feature>
<name>A0A8X6JZX0_TRICU</name>
<comment type="caution">
    <text evidence="2">The sequence shown here is derived from an EMBL/GenBank/DDBJ whole genome shotgun (WGS) entry which is preliminary data.</text>
</comment>
<keyword evidence="3" id="KW-1185">Reference proteome</keyword>
<evidence type="ECO:0000256" key="1">
    <source>
        <dbReference type="SAM" id="MobiDB-lite"/>
    </source>
</evidence>
<protein>
    <submittedName>
        <fullName evidence="2">Uncharacterized protein</fullName>
    </submittedName>
</protein>
<accession>A0A8X6JZX0</accession>
<evidence type="ECO:0000313" key="2">
    <source>
        <dbReference type="EMBL" id="GFR24456.1"/>
    </source>
</evidence>
<feature type="region of interest" description="Disordered" evidence="1">
    <location>
        <begin position="126"/>
        <end position="146"/>
    </location>
</feature>
<dbReference type="EMBL" id="BMAO01018571">
    <property type="protein sequence ID" value="GFR24456.1"/>
    <property type="molecule type" value="Genomic_DNA"/>
</dbReference>
<dbReference type="Proteomes" id="UP000887116">
    <property type="component" value="Unassembled WGS sequence"/>
</dbReference>
<evidence type="ECO:0000313" key="3">
    <source>
        <dbReference type="Proteomes" id="UP000887116"/>
    </source>
</evidence>
<sequence length="146" mass="16639">MELEDKQKAVAVAQQQEREFELEKLRIQLEMQKLSQAPVQRTLSGYLADLNDPLAEKLDAYDSLRPAIKNNPNQTFKKKEEFRKPFPIKKSQPVGGYHDNHSQDPLEQCLDSQVLELKKESPYSVTDVGLLESSNQSALPARGQMK</sequence>
<organism evidence="2 3">
    <name type="scientific">Trichonephila clavata</name>
    <name type="common">Joro spider</name>
    <name type="synonym">Nephila clavata</name>
    <dbReference type="NCBI Taxonomy" id="2740835"/>
    <lineage>
        <taxon>Eukaryota</taxon>
        <taxon>Metazoa</taxon>
        <taxon>Ecdysozoa</taxon>
        <taxon>Arthropoda</taxon>
        <taxon>Chelicerata</taxon>
        <taxon>Arachnida</taxon>
        <taxon>Araneae</taxon>
        <taxon>Araneomorphae</taxon>
        <taxon>Entelegynae</taxon>
        <taxon>Araneoidea</taxon>
        <taxon>Nephilidae</taxon>
        <taxon>Trichonephila</taxon>
    </lineage>
</organism>
<reference evidence="2" key="1">
    <citation type="submission" date="2020-07" db="EMBL/GenBank/DDBJ databases">
        <title>Multicomponent nature underlies the extraordinary mechanical properties of spider dragline silk.</title>
        <authorList>
            <person name="Kono N."/>
            <person name="Nakamura H."/>
            <person name="Mori M."/>
            <person name="Yoshida Y."/>
            <person name="Ohtoshi R."/>
            <person name="Malay A.D."/>
            <person name="Moran D.A.P."/>
            <person name="Tomita M."/>
            <person name="Numata K."/>
            <person name="Arakawa K."/>
        </authorList>
    </citation>
    <scope>NUCLEOTIDE SEQUENCE</scope>
</reference>
<gene>
    <name evidence="2" type="ORF">TNCT_310451</name>
</gene>
<proteinExistence type="predicted"/>